<dbReference type="Proteomes" id="UP001196509">
    <property type="component" value="Unassembled WGS sequence"/>
</dbReference>
<evidence type="ECO:0000313" key="3">
    <source>
        <dbReference type="Proteomes" id="UP001196509"/>
    </source>
</evidence>
<organism evidence="2 3">
    <name type="scientific">Flavimaribacter sediminis</name>
    <dbReference type="NCBI Taxonomy" id="2865987"/>
    <lineage>
        <taxon>Bacteria</taxon>
        <taxon>Pseudomonadati</taxon>
        <taxon>Pseudomonadota</taxon>
        <taxon>Alphaproteobacteria</taxon>
        <taxon>Hyphomicrobiales</taxon>
        <taxon>Rhizobiaceae</taxon>
        <taxon>Flavimaribacter</taxon>
    </lineage>
</organism>
<proteinExistence type="predicted"/>
<dbReference type="InterPro" id="IPR036366">
    <property type="entry name" value="PGBDSf"/>
</dbReference>
<keyword evidence="3" id="KW-1185">Reference proteome</keyword>
<accession>A0AAE2ZM56</accession>
<reference evidence="2" key="1">
    <citation type="submission" date="2021-08" db="EMBL/GenBank/DDBJ databases">
        <title>Hoeflea bacterium WL0058 sp. nov., isolated from the sediment.</title>
        <authorList>
            <person name="Wang L."/>
            <person name="Zhang D."/>
        </authorList>
    </citation>
    <scope>NUCLEOTIDE SEQUENCE</scope>
    <source>
        <strain evidence="2">WL0058</strain>
    </source>
</reference>
<dbReference type="EMBL" id="JAICBX010000004">
    <property type="protein sequence ID" value="MBW8639439.1"/>
    <property type="molecule type" value="Genomic_DNA"/>
</dbReference>
<dbReference type="RefSeq" id="WP_220230170.1">
    <property type="nucleotide sequence ID" value="NZ_JAICBX010000004.1"/>
</dbReference>
<comment type="caution">
    <text evidence="2">The sequence shown here is derived from an EMBL/GenBank/DDBJ whole genome shotgun (WGS) entry which is preliminary data.</text>
</comment>
<gene>
    <name evidence="2" type="ORF">K1W69_19750</name>
</gene>
<sequence>MSEAGFIRRMAGSTGKTITRHPSLAAGTVAFAVAFGFVTVNATQFQPGEHPAPFFDTRKPPVQKLVANSDDIPVPVRKVATYRIEQQDPVRTASIPTPRPQLENPISEMQKTLGRLGLYEGEPDGILGPQTRDAIMAYQKQASLDATGKVSDELLVHARIRSLTSVATPRPKPAQTATPAAKPRATTIEETIEATSEKTGQVGRATLDPAPIPAASPDLVKNIQTGLSKLAYADIEIDGVAGQETTKAIRDFQKHYNLPVTGAPDEIVLMKLKEIGAL</sequence>
<dbReference type="AlphaFoldDB" id="A0AAE2ZM56"/>
<dbReference type="InterPro" id="IPR002477">
    <property type="entry name" value="Peptidoglycan-bd-like"/>
</dbReference>
<protein>
    <submittedName>
        <fullName evidence="2">Peptidoglycan-binding protein</fullName>
    </submittedName>
</protein>
<feature type="domain" description="Peptidoglycan binding-like" evidence="1">
    <location>
        <begin position="105"/>
        <end position="155"/>
    </location>
</feature>
<evidence type="ECO:0000313" key="2">
    <source>
        <dbReference type="EMBL" id="MBW8639439.1"/>
    </source>
</evidence>
<dbReference type="Gene3D" id="1.10.101.10">
    <property type="entry name" value="PGBD-like superfamily/PGBD"/>
    <property type="match status" value="2"/>
</dbReference>
<feature type="domain" description="Peptidoglycan binding-like" evidence="1">
    <location>
        <begin position="218"/>
        <end position="271"/>
    </location>
</feature>
<dbReference type="InterPro" id="IPR036365">
    <property type="entry name" value="PGBD-like_sf"/>
</dbReference>
<dbReference type="Pfam" id="PF01471">
    <property type="entry name" value="PG_binding_1"/>
    <property type="match status" value="2"/>
</dbReference>
<evidence type="ECO:0000259" key="1">
    <source>
        <dbReference type="Pfam" id="PF01471"/>
    </source>
</evidence>
<dbReference type="SUPFAM" id="SSF47090">
    <property type="entry name" value="PGBD-like"/>
    <property type="match status" value="2"/>
</dbReference>
<name>A0AAE2ZM56_9HYPH</name>